<evidence type="ECO:0000313" key="2">
    <source>
        <dbReference type="EMBL" id="CDF37482.1"/>
    </source>
</evidence>
<dbReference type="EMBL" id="HG001844">
    <property type="protein sequence ID" value="CDF37482.1"/>
    <property type="molecule type" value="Genomic_DNA"/>
</dbReference>
<accession>R7QG56</accession>
<keyword evidence="3" id="KW-1185">Reference proteome</keyword>
<name>R7QG56_CHOCR</name>
<protein>
    <submittedName>
        <fullName evidence="2">Uncharacterized protein</fullName>
    </submittedName>
</protein>
<dbReference type="RefSeq" id="XP_005717353.1">
    <property type="nucleotide sequence ID" value="XM_005717296.1"/>
</dbReference>
<feature type="transmembrane region" description="Helical" evidence="1">
    <location>
        <begin position="20"/>
        <end position="40"/>
    </location>
</feature>
<reference evidence="3" key="1">
    <citation type="journal article" date="2013" name="Proc. Natl. Acad. Sci. U.S.A.">
        <title>Genome structure and metabolic features in the red seaweed Chondrus crispus shed light on evolution of the Archaeplastida.</title>
        <authorList>
            <person name="Collen J."/>
            <person name="Porcel B."/>
            <person name="Carre W."/>
            <person name="Ball S.G."/>
            <person name="Chaparro C."/>
            <person name="Tonon T."/>
            <person name="Barbeyron T."/>
            <person name="Michel G."/>
            <person name="Noel B."/>
            <person name="Valentin K."/>
            <person name="Elias M."/>
            <person name="Artiguenave F."/>
            <person name="Arun A."/>
            <person name="Aury J.M."/>
            <person name="Barbosa-Neto J.F."/>
            <person name="Bothwell J.H."/>
            <person name="Bouget F.Y."/>
            <person name="Brillet L."/>
            <person name="Cabello-Hurtado F."/>
            <person name="Capella-Gutierrez S."/>
            <person name="Charrier B."/>
            <person name="Cladiere L."/>
            <person name="Cock J.M."/>
            <person name="Coelho S.M."/>
            <person name="Colleoni C."/>
            <person name="Czjzek M."/>
            <person name="Da Silva C."/>
            <person name="Delage L."/>
            <person name="Denoeud F."/>
            <person name="Deschamps P."/>
            <person name="Dittami S.M."/>
            <person name="Gabaldon T."/>
            <person name="Gachon C.M."/>
            <person name="Groisillier A."/>
            <person name="Herve C."/>
            <person name="Jabbari K."/>
            <person name="Katinka M."/>
            <person name="Kloareg B."/>
            <person name="Kowalczyk N."/>
            <person name="Labadie K."/>
            <person name="Leblanc C."/>
            <person name="Lopez P.J."/>
            <person name="McLachlan D.H."/>
            <person name="Meslet-Cladiere L."/>
            <person name="Moustafa A."/>
            <person name="Nehr Z."/>
            <person name="Nyvall Collen P."/>
            <person name="Panaud O."/>
            <person name="Partensky F."/>
            <person name="Poulain J."/>
            <person name="Rensing S.A."/>
            <person name="Rousvoal S."/>
            <person name="Samson G."/>
            <person name="Symeonidi A."/>
            <person name="Weissenbach J."/>
            <person name="Zambounis A."/>
            <person name="Wincker P."/>
            <person name="Boyen C."/>
        </authorList>
    </citation>
    <scope>NUCLEOTIDE SEQUENCE [LARGE SCALE GENOMIC DNA]</scope>
    <source>
        <strain evidence="3">cv. Stackhouse</strain>
    </source>
</reference>
<evidence type="ECO:0000256" key="1">
    <source>
        <dbReference type="SAM" id="Phobius"/>
    </source>
</evidence>
<organism evidence="2 3">
    <name type="scientific">Chondrus crispus</name>
    <name type="common">Carrageen Irish moss</name>
    <name type="synonym">Polymorpha crispa</name>
    <dbReference type="NCBI Taxonomy" id="2769"/>
    <lineage>
        <taxon>Eukaryota</taxon>
        <taxon>Rhodophyta</taxon>
        <taxon>Florideophyceae</taxon>
        <taxon>Rhodymeniophycidae</taxon>
        <taxon>Gigartinales</taxon>
        <taxon>Gigartinaceae</taxon>
        <taxon>Chondrus</taxon>
    </lineage>
</organism>
<keyword evidence="1" id="KW-1133">Transmembrane helix</keyword>
<dbReference type="Proteomes" id="UP000012073">
    <property type="component" value="Unassembled WGS sequence"/>
</dbReference>
<proteinExistence type="predicted"/>
<dbReference type="GeneID" id="17325069"/>
<evidence type="ECO:0000313" key="3">
    <source>
        <dbReference type="Proteomes" id="UP000012073"/>
    </source>
</evidence>
<sequence>MRYSIPLVSSGDPIHGRPSFSQITTAAFLLLYHSVLLCFLTGAGGPRSTADFTYKAPPPAPLAMSPSPQPANHRPDISHPYLRHLVFFFSFHTRIQ</sequence>
<keyword evidence="1" id="KW-0812">Transmembrane</keyword>
<dbReference type="KEGG" id="ccp:CHC_T00005767001"/>
<keyword evidence="1" id="KW-0472">Membrane</keyword>
<gene>
    <name evidence="2" type="ORF">CHC_T00005767001</name>
</gene>
<dbReference type="Gramene" id="CDF37482">
    <property type="protein sequence ID" value="CDF37482"/>
    <property type="gene ID" value="CHC_T00005767001"/>
</dbReference>
<dbReference type="AlphaFoldDB" id="R7QG56"/>